<proteinExistence type="predicted"/>
<dbReference type="AlphaFoldDB" id="A0A1R2BW84"/>
<organism evidence="2 3">
    <name type="scientific">Stentor coeruleus</name>
    <dbReference type="NCBI Taxonomy" id="5963"/>
    <lineage>
        <taxon>Eukaryota</taxon>
        <taxon>Sar</taxon>
        <taxon>Alveolata</taxon>
        <taxon>Ciliophora</taxon>
        <taxon>Postciliodesmatophora</taxon>
        <taxon>Heterotrichea</taxon>
        <taxon>Heterotrichida</taxon>
        <taxon>Stentoridae</taxon>
        <taxon>Stentor</taxon>
    </lineage>
</organism>
<evidence type="ECO:0000256" key="1">
    <source>
        <dbReference type="SAM" id="MobiDB-lite"/>
    </source>
</evidence>
<feature type="compositionally biased region" description="Basic and acidic residues" evidence="1">
    <location>
        <begin position="25"/>
        <end position="40"/>
    </location>
</feature>
<accession>A0A1R2BW84</accession>
<feature type="region of interest" description="Disordered" evidence="1">
    <location>
        <begin position="15"/>
        <end position="43"/>
    </location>
</feature>
<comment type="caution">
    <text evidence="2">The sequence shown here is derived from an EMBL/GenBank/DDBJ whole genome shotgun (WGS) entry which is preliminary data.</text>
</comment>
<keyword evidence="3" id="KW-1185">Reference proteome</keyword>
<sequence>MDAYIKILPYEKDSKAFSNPISPKDYGKNKQPEHNNKEKPLIIGPRRPVIRFYNQIPDLQIVSTRVPSDQMPSVKNPSTYHHRYTANSASNSENRNFEETSQQASFKRNPHIKFSLSPGTINYTRTQQNQLQEKSTKKLSESFDKTWESTKKSLNKKTIFTNQYNKTSSRNAPARYLPISEIRPPKKNMPIHLAARSLEKDLKLLVENNYERLNKDFLIEKMSRIRERTRNKMSILKEKDDESWKWDTPEYSPNDKKAVHFD</sequence>
<reference evidence="2 3" key="1">
    <citation type="submission" date="2016-11" db="EMBL/GenBank/DDBJ databases">
        <title>The macronuclear genome of Stentor coeruleus: a giant cell with tiny introns.</title>
        <authorList>
            <person name="Slabodnick M."/>
            <person name="Ruby J.G."/>
            <person name="Reiff S.B."/>
            <person name="Swart E.C."/>
            <person name="Gosai S."/>
            <person name="Prabakaran S."/>
            <person name="Witkowska E."/>
            <person name="Larue G.E."/>
            <person name="Fisher S."/>
            <person name="Freeman R.M."/>
            <person name="Gunawardena J."/>
            <person name="Chu W."/>
            <person name="Stover N.A."/>
            <person name="Gregory B.D."/>
            <person name="Nowacki M."/>
            <person name="Derisi J."/>
            <person name="Roy S.W."/>
            <person name="Marshall W.F."/>
            <person name="Sood P."/>
        </authorList>
    </citation>
    <scope>NUCLEOTIDE SEQUENCE [LARGE SCALE GENOMIC DNA]</scope>
    <source>
        <strain evidence="2">WM001</strain>
    </source>
</reference>
<name>A0A1R2BW84_9CILI</name>
<protein>
    <recommendedName>
        <fullName evidence="4">Enkurin domain-containing protein</fullName>
    </recommendedName>
</protein>
<evidence type="ECO:0000313" key="3">
    <source>
        <dbReference type="Proteomes" id="UP000187209"/>
    </source>
</evidence>
<evidence type="ECO:0000313" key="2">
    <source>
        <dbReference type="EMBL" id="OMJ80845.1"/>
    </source>
</evidence>
<feature type="region of interest" description="Disordered" evidence="1">
    <location>
        <begin position="239"/>
        <end position="262"/>
    </location>
</feature>
<feature type="region of interest" description="Disordered" evidence="1">
    <location>
        <begin position="67"/>
        <end position="105"/>
    </location>
</feature>
<gene>
    <name evidence="2" type="ORF">SteCoe_18794</name>
</gene>
<dbReference type="EMBL" id="MPUH01000405">
    <property type="protein sequence ID" value="OMJ80845.1"/>
    <property type="molecule type" value="Genomic_DNA"/>
</dbReference>
<dbReference type="Proteomes" id="UP000187209">
    <property type="component" value="Unassembled WGS sequence"/>
</dbReference>
<evidence type="ECO:0008006" key="4">
    <source>
        <dbReference type="Google" id="ProtNLM"/>
    </source>
</evidence>